<organism evidence="7 8">
    <name type="scientific">Lacibacter luteus</name>
    <dbReference type="NCBI Taxonomy" id="2508719"/>
    <lineage>
        <taxon>Bacteria</taxon>
        <taxon>Pseudomonadati</taxon>
        <taxon>Bacteroidota</taxon>
        <taxon>Chitinophagia</taxon>
        <taxon>Chitinophagales</taxon>
        <taxon>Chitinophagaceae</taxon>
        <taxon>Lacibacter</taxon>
    </lineage>
</organism>
<keyword evidence="3" id="KW-0731">Sigma factor</keyword>
<dbReference type="InterPro" id="IPR014327">
    <property type="entry name" value="RNA_pol_sigma70_bacteroid"/>
</dbReference>
<dbReference type="CDD" id="cd06171">
    <property type="entry name" value="Sigma70_r4"/>
    <property type="match status" value="1"/>
</dbReference>
<evidence type="ECO:0000256" key="1">
    <source>
        <dbReference type="ARBA" id="ARBA00010641"/>
    </source>
</evidence>
<dbReference type="SUPFAM" id="SSF88659">
    <property type="entry name" value="Sigma3 and sigma4 domains of RNA polymerase sigma factors"/>
    <property type="match status" value="1"/>
</dbReference>
<dbReference type="GO" id="GO:0016987">
    <property type="term" value="F:sigma factor activity"/>
    <property type="evidence" value="ECO:0007669"/>
    <property type="project" value="UniProtKB-KW"/>
</dbReference>
<keyword evidence="4" id="KW-0804">Transcription</keyword>
<dbReference type="GO" id="GO:0006352">
    <property type="term" value="P:DNA-templated transcription initiation"/>
    <property type="evidence" value="ECO:0007669"/>
    <property type="project" value="InterPro"/>
</dbReference>
<dbReference type="SUPFAM" id="SSF88946">
    <property type="entry name" value="Sigma2 domain of RNA polymerase sigma factors"/>
    <property type="match status" value="1"/>
</dbReference>
<dbReference type="InterPro" id="IPR013249">
    <property type="entry name" value="RNA_pol_sigma70_r4_t2"/>
</dbReference>
<keyword evidence="8" id="KW-1185">Reference proteome</keyword>
<feature type="domain" description="RNA polymerase sigma-70 region 2" evidence="5">
    <location>
        <begin position="28"/>
        <end position="91"/>
    </location>
</feature>
<dbReference type="OrthoDB" id="656273at2"/>
<dbReference type="Proteomes" id="UP000290204">
    <property type="component" value="Unassembled WGS sequence"/>
</dbReference>
<evidence type="ECO:0000313" key="7">
    <source>
        <dbReference type="EMBL" id="RXK59185.1"/>
    </source>
</evidence>
<accession>A0A4Q1CGC8</accession>
<evidence type="ECO:0000259" key="5">
    <source>
        <dbReference type="Pfam" id="PF04542"/>
    </source>
</evidence>
<dbReference type="Pfam" id="PF08281">
    <property type="entry name" value="Sigma70_r4_2"/>
    <property type="match status" value="1"/>
</dbReference>
<dbReference type="NCBIfam" id="TIGR02937">
    <property type="entry name" value="sigma70-ECF"/>
    <property type="match status" value="1"/>
</dbReference>
<dbReference type="InterPro" id="IPR013324">
    <property type="entry name" value="RNA_pol_sigma_r3/r4-like"/>
</dbReference>
<dbReference type="GO" id="GO:0003677">
    <property type="term" value="F:DNA binding"/>
    <property type="evidence" value="ECO:0007669"/>
    <property type="project" value="InterPro"/>
</dbReference>
<dbReference type="InterPro" id="IPR013325">
    <property type="entry name" value="RNA_pol_sigma_r2"/>
</dbReference>
<keyword evidence="2" id="KW-0805">Transcription regulation</keyword>
<dbReference type="NCBIfam" id="TIGR02985">
    <property type="entry name" value="Sig70_bacteroi1"/>
    <property type="match status" value="1"/>
</dbReference>
<comment type="caution">
    <text evidence="7">The sequence shown here is derived from an EMBL/GenBank/DDBJ whole genome shotgun (WGS) entry which is preliminary data.</text>
</comment>
<dbReference type="PANTHER" id="PTHR43133:SF46">
    <property type="entry name" value="RNA POLYMERASE SIGMA-70 FACTOR ECF SUBFAMILY"/>
    <property type="match status" value="1"/>
</dbReference>
<dbReference type="InterPro" id="IPR014284">
    <property type="entry name" value="RNA_pol_sigma-70_dom"/>
</dbReference>
<reference evidence="7 8" key="1">
    <citation type="submission" date="2019-01" db="EMBL/GenBank/DDBJ databases">
        <title>Lacibacter sp. strain TTM-7.</title>
        <authorList>
            <person name="Chen W.-M."/>
        </authorList>
    </citation>
    <scope>NUCLEOTIDE SEQUENCE [LARGE SCALE GENOMIC DNA]</scope>
    <source>
        <strain evidence="7 8">TTM-7</strain>
    </source>
</reference>
<feature type="domain" description="RNA polymerase sigma factor 70 region 4 type 2" evidence="6">
    <location>
        <begin position="121"/>
        <end position="172"/>
    </location>
</feature>
<dbReference type="AlphaFoldDB" id="A0A4Q1CGC8"/>
<comment type="similarity">
    <text evidence="1">Belongs to the sigma-70 factor family. ECF subfamily.</text>
</comment>
<dbReference type="InterPro" id="IPR007627">
    <property type="entry name" value="RNA_pol_sigma70_r2"/>
</dbReference>
<sequence length="190" mass="22030">MHLESEHITVNLSNKKDFDNIEDAFHNFYSPLCYFAFQLINSKEAAEDIVTDFFTRIWQKPPALNNSRVFRSYCYTAVRNACINHLKQQQRFSQKEEQWQQLQSLEQPAILDAIIQTETMRALNAAIETLPARCRSVITSLYKEGKSIRETADELQIAVETVKSLRQYGLKLLRKEMPLELWLAMGLLAG</sequence>
<dbReference type="InterPro" id="IPR036388">
    <property type="entry name" value="WH-like_DNA-bd_sf"/>
</dbReference>
<evidence type="ECO:0000256" key="4">
    <source>
        <dbReference type="ARBA" id="ARBA00023163"/>
    </source>
</evidence>
<dbReference type="InterPro" id="IPR039425">
    <property type="entry name" value="RNA_pol_sigma-70-like"/>
</dbReference>
<evidence type="ECO:0000256" key="3">
    <source>
        <dbReference type="ARBA" id="ARBA00023082"/>
    </source>
</evidence>
<protein>
    <submittedName>
        <fullName evidence="7">RNA polymerase sigma-70 factor</fullName>
    </submittedName>
</protein>
<dbReference type="Gene3D" id="1.10.10.10">
    <property type="entry name" value="Winged helix-like DNA-binding domain superfamily/Winged helix DNA-binding domain"/>
    <property type="match status" value="1"/>
</dbReference>
<dbReference type="EMBL" id="SDHW01000004">
    <property type="protein sequence ID" value="RXK59185.1"/>
    <property type="molecule type" value="Genomic_DNA"/>
</dbReference>
<name>A0A4Q1CGC8_9BACT</name>
<dbReference type="PANTHER" id="PTHR43133">
    <property type="entry name" value="RNA POLYMERASE ECF-TYPE SIGMA FACTO"/>
    <property type="match status" value="1"/>
</dbReference>
<evidence type="ECO:0000313" key="8">
    <source>
        <dbReference type="Proteomes" id="UP000290204"/>
    </source>
</evidence>
<proteinExistence type="inferred from homology"/>
<dbReference type="Pfam" id="PF04542">
    <property type="entry name" value="Sigma70_r2"/>
    <property type="match status" value="1"/>
</dbReference>
<evidence type="ECO:0000259" key="6">
    <source>
        <dbReference type="Pfam" id="PF08281"/>
    </source>
</evidence>
<dbReference type="RefSeq" id="WP_129131489.1">
    <property type="nucleotide sequence ID" value="NZ_SDHW01000004.1"/>
</dbReference>
<evidence type="ECO:0000256" key="2">
    <source>
        <dbReference type="ARBA" id="ARBA00023015"/>
    </source>
</evidence>
<gene>
    <name evidence="7" type="ORF">ESA94_13675</name>
</gene>
<dbReference type="Gene3D" id="1.10.1740.10">
    <property type="match status" value="1"/>
</dbReference>